<evidence type="ECO:0000313" key="1">
    <source>
        <dbReference type="EMBL" id="CCD53400.1"/>
    </source>
</evidence>
<sequence length="76" mass="8377">MPNAATKYSVYRNSTADMIPLAPREHPYQILSNALLGGSGNLALLETGDSHRFTDSKIQDCWEHKNPQCSSNHCSS</sequence>
<protein>
    <submittedName>
        <fullName evidence="1">Uncharacterized protein</fullName>
    </submittedName>
</protein>
<name>G2YP52_BOTF4</name>
<reference evidence="2" key="1">
    <citation type="journal article" date="2011" name="PLoS Genet.">
        <title>Genomic analysis of the necrotrophic fungal pathogens Sclerotinia sclerotiorum and Botrytis cinerea.</title>
        <authorList>
            <person name="Amselem J."/>
            <person name="Cuomo C.A."/>
            <person name="van Kan J.A."/>
            <person name="Viaud M."/>
            <person name="Benito E.P."/>
            <person name="Couloux A."/>
            <person name="Coutinho P.M."/>
            <person name="de Vries R.P."/>
            <person name="Dyer P.S."/>
            <person name="Fillinger S."/>
            <person name="Fournier E."/>
            <person name="Gout L."/>
            <person name="Hahn M."/>
            <person name="Kohn L."/>
            <person name="Lapalu N."/>
            <person name="Plummer K.M."/>
            <person name="Pradier J.M."/>
            <person name="Quevillon E."/>
            <person name="Sharon A."/>
            <person name="Simon A."/>
            <person name="ten Have A."/>
            <person name="Tudzynski B."/>
            <person name="Tudzynski P."/>
            <person name="Wincker P."/>
            <person name="Andrew M."/>
            <person name="Anthouard V."/>
            <person name="Beever R.E."/>
            <person name="Beffa R."/>
            <person name="Benoit I."/>
            <person name="Bouzid O."/>
            <person name="Brault B."/>
            <person name="Chen Z."/>
            <person name="Choquer M."/>
            <person name="Collemare J."/>
            <person name="Cotton P."/>
            <person name="Danchin E.G."/>
            <person name="Da Silva C."/>
            <person name="Gautier A."/>
            <person name="Giraud C."/>
            <person name="Giraud T."/>
            <person name="Gonzalez C."/>
            <person name="Grossetete S."/>
            <person name="Guldener U."/>
            <person name="Henrissat B."/>
            <person name="Howlett B.J."/>
            <person name="Kodira C."/>
            <person name="Kretschmer M."/>
            <person name="Lappartient A."/>
            <person name="Leroch M."/>
            <person name="Levis C."/>
            <person name="Mauceli E."/>
            <person name="Neuveglise C."/>
            <person name="Oeser B."/>
            <person name="Pearson M."/>
            <person name="Poulain J."/>
            <person name="Poussereau N."/>
            <person name="Quesneville H."/>
            <person name="Rascle C."/>
            <person name="Schumacher J."/>
            <person name="Segurens B."/>
            <person name="Sexton A."/>
            <person name="Silva E."/>
            <person name="Sirven C."/>
            <person name="Soanes D.M."/>
            <person name="Talbot N.J."/>
            <person name="Templeton M."/>
            <person name="Yandava C."/>
            <person name="Yarden O."/>
            <person name="Zeng Q."/>
            <person name="Rollins J.A."/>
            <person name="Lebrun M.H."/>
            <person name="Dickman M."/>
        </authorList>
    </citation>
    <scope>NUCLEOTIDE SEQUENCE [LARGE SCALE GENOMIC DNA]</scope>
    <source>
        <strain evidence="2">T4</strain>
    </source>
</reference>
<gene>
    <name evidence="1" type="ORF">BofuT4_uP134450.1</name>
</gene>
<dbReference type="EMBL" id="FQ790347">
    <property type="protein sequence ID" value="CCD53400.1"/>
    <property type="molecule type" value="Genomic_DNA"/>
</dbReference>
<dbReference type="HOGENOM" id="CLU_2654225_0_0_1"/>
<dbReference type="InParanoid" id="G2YP52"/>
<proteinExistence type="predicted"/>
<organism evidence="1 2">
    <name type="scientific">Botryotinia fuckeliana (strain T4)</name>
    <name type="common">Noble rot fungus</name>
    <name type="synonym">Botrytis cinerea</name>
    <dbReference type="NCBI Taxonomy" id="999810"/>
    <lineage>
        <taxon>Eukaryota</taxon>
        <taxon>Fungi</taxon>
        <taxon>Dikarya</taxon>
        <taxon>Ascomycota</taxon>
        <taxon>Pezizomycotina</taxon>
        <taxon>Leotiomycetes</taxon>
        <taxon>Helotiales</taxon>
        <taxon>Sclerotiniaceae</taxon>
        <taxon>Botrytis</taxon>
    </lineage>
</organism>
<accession>G2YP52</accession>
<dbReference type="Proteomes" id="UP000008177">
    <property type="component" value="Unplaced contigs"/>
</dbReference>
<dbReference type="AlphaFoldDB" id="G2YP52"/>
<evidence type="ECO:0000313" key="2">
    <source>
        <dbReference type="Proteomes" id="UP000008177"/>
    </source>
</evidence>